<dbReference type="AlphaFoldDB" id="A0AAE1IJX9"/>
<feature type="compositionally biased region" description="Polar residues" evidence="1">
    <location>
        <begin position="11"/>
        <end position="22"/>
    </location>
</feature>
<feature type="domain" description="DUF4470" evidence="2">
    <location>
        <begin position="108"/>
        <end position="205"/>
    </location>
</feature>
<feature type="compositionally biased region" description="Basic and acidic residues" evidence="1">
    <location>
        <begin position="643"/>
        <end position="652"/>
    </location>
</feature>
<organism evidence="3 4">
    <name type="scientific">Trichoderma aggressivum f. europaeum</name>
    <dbReference type="NCBI Taxonomy" id="173218"/>
    <lineage>
        <taxon>Eukaryota</taxon>
        <taxon>Fungi</taxon>
        <taxon>Dikarya</taxon>
        <taxon>Ascomycota</taxon>
        <taxon>Pezizomycotina</taxon>
        <taxon>Sordariomycetes</taxon>
        <taxon>Hypocreomycetidae</taxon>
        <taxon>Hypocreales</taxon>
        <taxon>Hypocreaceae</taxon>
        <taxon>Trichoderma</taxon>
    </lineage>
</organism>
<dbReference type="Proteomes" id="UP001273209">
    <property type="component" value="Unassembled WGS sequence"/>
</dbReference>
<name>A0AAE1IJX9_9HYPO</name>
<evidence type="ECO:0000256" key="1">
    <source>
        <dbReference type="SAM" id="MobiDB-lite"/>
    </source>
</evidence>
<evidence type="ECO:0000313" key="4">
    <source>
        <dbReference type="Proteomes" id="UP001273209"/>
    </source>
</evidence>
<dbReference type="GeneID" id="87915529"/>
<accession>A0AAE1IJX9</accession>
<comment type="caution">
    <text evidence="3">The sequence shown here is derived from an EMBL/GenBank/DDBJ whole genome shotgun (WGS) entry which is preliminary data.</text>
</comment>
<evidence type="ECO:0000259" key="2">
    <source>
        <dbReference type="Pfam" id="PF14737"/>
    </source>
</evidence>
<reference evidence="3" key="1">
    <citation type="submission" date="2023-11" db="EMBL/GenBank/DDBJ databases">
        <title>The genome sequences of three competitors of mushroom-forming fungi.</title>
        <authorList>
            <person name="Beijen E."/>
            <person name="Ohm R.A."/>
        </authorList>
    </citation>
    <scope>NUCLEOTIDE SEQUENCE</scope>
    <source>
        <strain evidence="3">CBS 100526</strain>
    </source>
</reference>
<feature type="region of interest" description="Disordered" evidence="1">
    <location>
        <begin position="1"/>
        <end position="29"/>
    </location>
</feature>
<dbReference type="RefSeq" id="XP_062759881.1">
    <property type="nucleotide sequence ID" value="XM_062895624.1"/>
</dbReference>
<sequence length="706" mass="80179">MDPKYAARDANISQSDSDSEGSYTDGDSESSGDLVLGCAAWHTSQEQCDGSAVICCKKCRLVAYCSKECRDNDLEDHHAPKILLCYPRSTNYPNGEIPDHPLFETIRFWANYPAADVLNLAKNEGSHFDGVLRLLLLGPFALRHLIYSVVAMPETANPSLEVTLLECEISHLVRTFLSLLVLSLDTIDSSVAAEVAVDVWYSANWANWTYNLIEKYTGQTLRDLDQKIQAWYEDKQDELTSCYKATFGTPGYLIFHVSLDWYVWTDLIDCCLQEPELGSMAEARADDVSKYGEPLDRIFRTFSSSRTAALMKWRLDGIVQPHGESATGYTIPNPAFILPGTGQAEGITNEPLSEWPMNEILDYGPYPAEDDVYGKMNFYLREKVMAFRARLKKKPIIANVIACGEVEMLGHISTYHQEMRFYDRIEVGNFFDLEPQLCLLSCVPLLRHAAENPCATMLTLSRESVLKVEDEEARETVDFEKYNLYHPAFDRLETMAPLRHAVGEPYSAVLVPRHTILFIHRQWNLFSRKYIFNLERFGFALPGDEKPQHPRAPVAITGYLGALGKGNSILSMWGNHLLDEDSNPTEKEYMRWASWPAAKPQFWLEWKRKRDVTDEEFFQHLTMMKGEAALRWWKKLYGGFGVKKEEDERNGGDETAVNGHASDPHEVREEEKDEGSDRDEAEVNGHASDPRDMATQPLLERIQTGG</sequence>
<proteinExistence type="predicted"/>
<evidence type="ECO:0000313" key="3">
    <source>
        <dbReference type="EMBL" id="KAK4083880.1"/>
    </source>
</evidence>
<dbReference type="Pfam" id="PF14737">
    <property type="entry name" value="DUF4470"/>
    <property type="match status" value="1"/>
</dbReference>
<feature type="compositionally biased region" description="Acidic residues" evidence="1">
    <location>
        <begin position="671"/>
        <end position="682"/>
    </location>
</feature>
<feature type="region of interest" description="Disordered" evidence="1">
    <location>
        <begin position="643"/>
        <end position="706"/>
    </location>
</feature>
<protein>
    <recommendedName>
        <fullName evidence="2">DUF4470 domain-containing protein</fullName>
    </recommendedName>
</protein>
<dbReference type="InterPro" id="IPR027974">
    <property type="entry name" value="DUF4470"/>
</dbReference>
<gene>
    <name evidence="3" type="ORF">Triagg1_1542</name>
</gene>
<dbReference type="EMBL" id="JAWRVG010000003">
    <property type="protein sequence ID" value="KAK4083880.1"/>
    <property type="molecule type" value="Genomic_DNA"/>
</dbReference>
<keyword evidence="4" id="KW-1185">Reference proteome</keyword>